<dbReference type="Pfam" id="PF07833">
    <property type="entry name" value="Cu_amine_oxidN1"/>
    <property type="match status" value="1"/>
</dbReference>
<dbReference type="Proteomes" id="UP000608420">
    <property type="component" value="Unassembled WGS sequence"/>
</dbReference>
<evidence type="ECO:0000259" key="2">
    <source>
        <dbReference type="Pfam" id="PF07833"/>
    </source>
</evidence>
<gene>
    <name evidence="3" type="ORF">GCM10010913_39070</name>
</gene>
<accession>A0ABQ1W562</accession>
<feature type="signal peptide" evidence="1">
    <location>
        <begin position="1"/>
        <end position="26"/>
    </location>
</feature>
<dbReference type="Gene3D" id="3.30.457.10">
    <property type="entry name" value="Copper amine oxidase-like, N-terminal domain"/>
    <property type="match status" value="1"/>
</dbReference>
<dbReference type="InterPro" id="IPR012854">
    <property type="entry name" value="Cu_amine_oxidase-like_N"/>
</dbReference>
<protein>
    <recommendedName>
        <fullName evidence="2">Copper amine oxidase-like N-terminal domain-containing protein</fullName>
    </recommendedName>
</protein>
<dbReference type="SUPFAM" id="SSF55383">
    <property type="entry name" value="Copper amine oxidase, domain N"/>
    <property type="match status" value="2"/>
</dbReference>
<keyword evidence="1" id="KW-0732">Signal</keyword>
<feature type="chain" id="PRO_5045278323" description="Copper amine oxidase-like N-terminal domain-containing protein" evidence="1">
    <location>
        <begin position="27"/>
        <end position="270"/>
    </location>
</feature>
<keyword evidence="4" id="KW-1185">Reference proteome</keyword>
<dbReference type="RefSeq" id="WP_162944250.1">
    <property type="nucleotide sequence ID" value="NZ_BMIW01000036.1"/>
</dbReference>
<comment type="caution">
    <text evidence="3">The sequence shown here is derived from an EMBL/GenBank/DDBJ whole genome shotgun (WGS) entry which is preliminary data.</text>
</comment>
<dbReference type="EMBL" id="BMIW01000036">
    <property type="protein sequence ID" value="GGG13478.1"/>
    <property type="molecule type" value="Genomic_DNA"/>
</dbReference>
<organism evidence="3 4">
    <name type="scientific">Paenibacillus aceti</name>
    <dbReference type="NCBI Taxonomy" id="1820010"/>
    <lineage>
        <taxon>Bacteria</taxon>
        <taxon>Bacillati</taxon>
        <taxon>Bacillota</taxon>
        <taxon>Bacilli</taxon>
        <taxon>Bacillales</taxon>
        <taxon>Paenibacillaceae</taxon>
        <taxon>Paenibacillus</taxon>
    </lineage>
</organism>
<proteinExistence type="predicted"/>
<evidence type="ECO:0000313" key="3">
    <source>
        <dbReference type="EMBL" id="GGG13478.1"/>
    </source>
</evidence>
<feature type="domain" description="Copper amine oxidase-like N-terminal" evidence="2">
    <location>
        <begin position="38"/>
        <end position="130"/>
    </location>
</feature>
<dbReference type="InterPro" id="IPR036582">
    <property type="entry name" value="Mao_N_sf"/>
</dbReference>
<sequence length="270" mass="30214">MLKKMILSILASALLAISAISTSSFASFAAVKLDNGKLQNNRVLIPLRDVSQHLGARVEWESQDQLITIIKDDTTIQLRVNSNQVQVNEAEVMLDVPAQLDHGGTTYVPLRFVSQTLGADVNWDQKLKQAAIALEDKEIVISMKVEPPSAAQKATMIRLQQLADKLNEANDISTMKQVREYFQPYFTDKFINLIIKDKGLQNKYEFKDLTSPAFYTSMTTGRFSQAIDIGRNEHGNLVTMTRQAQLVNIDGLWKIDSVVFKKDEIPVSGV</sequence>
<reference evidence="4" key="1">
    <citation type="journal article" date="2019" name="Int. J. Syst. Evol. Microbiol.">
        <title>The Global Catalogue of Microorganisms (GCM) 10K type strain sequencing project: providing services to taxonomists for standard genome sequencing and annotation.</title>
        <authorList>
            <consortium name="The Broad Institute Genomics Platform"/>
            <consortium name="The Broad Institute Genome Sequencing Center for Infectious Disease"/>
            <person name="Wu L."/>
            <person name="Ma J."/>
        </authorList>
    </citation>
    <scope>NUCLEOTIDE SEQUENCE [LARGE SCALE GENOMIC DNA]</scope>
    <source>
        <strain evidence="4">CGMCC 1.15420</strain>
    </source>
</reference>
<evidence type="ECO:0000256" key="1">
    <source>
        <dbReference type="SAM" id="SignalP"/>
    </source>
</evidence>
<evidence type="ECO:0000313" key="4">
    <source>
        <dbReference type="Proteomes" id="UP000608420"/>
    </source>
</evidence>
<name>A0ABQ1W562_9BACL</name>